<dbReference type="AlphaFoldDB" id="A0A061ER24"/>
<dbReference type="Pfam" id="PF03870">
    <property type="entry name" value="RNA_pol_Rpb8"/>
    <property type="match status" value="1"/>
</dbReference>
<dbReference type="Gramene" id="EOY04749">
    <property type="protein sequence ID" value="EOY04749"/>
    <property type="gene ID" value="TCM_019935"/>
</dbReference>
<dbReference type="Proteomes" id="UP000026915">
    <property type="component" value="Chromosome 4"/>
</dbReference>
<dbReference type="GO" id="GO:0005654">
    <property type="term" value="C:nucleoplasm"/>
    <property type="evidence" value="ECO:0007669"/>
    <property type="project" value="UniProtKB-ARBA"/>
</dbReference>
<dbReference type="SMART" id="SM00658">
    <property type="entry name" value="RPOL8c"/>
    <property type="match status" value="1"/>
</dbReference>
<dbReference type="GO" id="GO:0006351">
    <property type="term" value="P:DNA-templated transcription"/>
    <property type="evidence" value="ECO:0007669"/>
    <property type="project" value="InterPro"/>
</dbReference>
<dbReference type="SUPFAM" id="SSF50249">
    <property type="entry name" value="Nucleic acid-binding proteins"/>
    <property type="match status" value="1"/>
</dbReference>
<gene>
    <name evidence="4" type="ORF">TCM_019935</name>
</gene>
<name>A0A061ER24_THECC</name>
<keyword evidence="3" id="KW-0539">Nucleus</keyword>
<dbReference type="EMBL" id="CM001882">
    <property type="protein sequence ID" value="EOY04749.1"/>
    <property type="molecule type" value="Genomic_DNA"/>
</dbReference>
<dbReference type="HOGENOM" id="CLU_1828822_0_0_1"/>
<organism evidence="4 5">
    <name type="scientific">Theobroma cacao</name>
    <name type="common">Cacao</name>
    <name type="synonym">Cocoa</name>
    <dbReference type="NCBI Taxonomy" id="3641"/>
    <lineage>
        <taxon>Eukaryota</taxon>
        <taxon>Viridiplantae</taxon>
        <taxon>Streptophyta</taxon>
        <taxon>Embryophyta</taxon>
        <taxon>Tracheophyta</taxon>
        <taxon>Spermatophyta</taxon>
        <taxon>Magnoliopsida</taxon>
        <taxon>eudicotyledons</taxon>
        <taxon>Gunneridae</taxon>
        <taxon>Pentapetalae</taxon>
        <taxon>rosids</taxon>
        <taxon>malvids</taxon>
        <taxon>Malvales</taxon>
        <taxon>Malvaceae</taxon>
        <taxon>Byttnerioideae</taxon>
        <taxon>Theobroma</taxon>
    </lineage>
</organism>
<dbReference type="InterPro" id="IPR005570">
    <property type="entry name" value="RPABC3"/>
</dbReference>
<proteinExistence type="inferred from homology"/>
<comment type="similarity">
    <text evidence="2">Belongs to the eukaryotic RPB8 RNA polymerase subunit family.</text>
</comment>
<dbReference type="Gene3D" id="2.40.50.140">
    <property type="entry name" value="Nucleic acid-binding proteins"/>
    <property type="match status" value="1"/>
</dbReference>
<keyword evidence="5" id="KW-1185">Reference proteome</keyword>
<evidence type="ECO:0000256" key="2">
    <source>
        <dbReference type="ARBA" id="ARBA00008912"/>
    </source>
</evidence>
<protein>
    <submittedName>
        <fullName evidence="4">RNA polymerase Rpb8, putative isoform 2</fullName>
    </submittedName>
</protein>
<sequence>MDTYFLKCRAVRRGHLDTIRYGSSVPFSSLDVLPPLRLSQEHHQTNPQLAHTLKLDGTPHGLLCSGSLLTLVVGGRKSLADKYEYIMRGKLYKISADGSGKSLKAEMIVSSGGLLMMLRGEASHVSQFELDQRLFLLMRKL</sequence>
<comment type="subcellular location">
    <subcellularLocation>
        <location evidence="1">Nucleus</location>
    </subcellularLocation>
</comment>
<dbReference type="GO" id="GO:0003899">
    <property type="term" value="F:DNA-directed RNA polymerase activity"/>
    <property type="evidence" value="ECO:0007669"/>
    <property type="project" value="InterPro"/>
</dbReference>
<dbReference type="InterPro" id="IPR012340">
    <property type="entry name" value="NA-bd_OB-fold"/>
</dbReference>
<reference evidence="4 5" key="1">
    <citation type="journal article" date="2013" name="Genome Biol.">
        <title>The genome sequence of the most widely cultivated cacao type and its use to identify candidate genes regulating pod color.</title>
        <authorList>
            <person name="Motamayor J.C."/>
            <person name="Mockaitis K."/>
            <person name="Schmutz J."/>
            <person name="Haiminen N."/>
            <person name="Iii D.L."/>
            <person name="Cornejo O."/>
            <person name="Findley S.D."/>
            <person name="Zheng P."/>
            <person name="Utro F."/>
            <person name="Royaert S."/>
            <person name="Saski C."/>
            <person name="Jenkins J."/>
            <person name="Podicheti R."/>
            <person name="Zhao M."/>
            <person name="Scheffler B.E."/>
            <person name="Stack J.C."/>
            <person name="Feltus F.A."/>
            <person name="Mustiga G.M."/>
            <person name="Amores F."/>
            <person name="Phillips W."/>
            <person name="Marelli J.P."/>
            <person name="May G.D."/>
            <person name="Shapiro H."/>
            <person name="Ma J."/>
            <person name="Bustamante C.D."/>
            <person name="Schnell R.J."/>
            <person name="Main D."/>
            <person name="Gilbert D."/>
            <person name="Parida L."/>
            <person name="Kuhn D.N."/>
        </authorList>
    </citation>
    <scope>NUCLEOTIDE SEQUENCE [LARGE SCALE GENOMIC DNA]</scope>
    <source>
        <strain evidence="5">cv. Matina 1-6</strain>
    </source>
</reference>
<evidence type="ECO:0000313" key="5">
    <source>
        <dbReference type="Proteomes" id="UP000026915"/>
    </source>
</evidence>
<evidence type="ECO:0000313" key="4">
    <source>
        <dbReference type="EMBL" id="EOY04749.1"/>
    </source>
</evidence>
<evidence type="ECO:0000256" key="3">
    <source>
        <dbReference type="ARBA" id="ARBA00023242"/>
    </source>
</evidence>
<accession>A0A061ER24</accession>
<evidence type="ECO:0000256" key="1">
    <source>
        <dbReference type="ARBA" id="ARBA00004123"/>
    </source>
</evidence>
<dbReference type="PANTHER" id="PTHR10917:SF0">
    <property type="entry name" value="DNA-DIRECTED RNA POLYMERASES I, II, AND III SUBUNIT RPABC3"/>
    <property type="match status" value="1"/>
</dbReference>
<dbReference type="PANTHER" id="PTHR10917">
    <property type="entry name" value="DNA-DIRECTED RNA POLYMERASES I, II, AND III SUBUNIT RPABC3"/>
    <property type="match status" value="1"/>
</dbReference>